<dbReference type="Proteomes" id="UP000518911">
    <property type="component" value="Unassembled WGS sequence"/>
</dbReference>
<keyword evidence="3" id="KW-0812">Transmembrane</keyword>
<evidence type="ECO:0000256" key="5">
    <source>
        <dbReference type="ARBA" id="ARBA00023136"/>
    </source>
</evidence>
<sequence>MAFVSFLIPCFVIGTDIAYSCQNTEDFVGASSPGDIVIGGLFAVHSEMLRPEEYPIKPVIQNCAGFEIQIFLQTLAMIHAIEMINNSTLLPGVTLGYEIYDTCAEVTKAMASALRFLSKFNSSEDVVEFKCNYSDYIPRIKAVTGASYSEESMAVSRLLALQLIPQVSPASSAEILSDKIRFPSFFRTIPSDFHQTRAMTHLIGECGWNWIGVIATDDDNGRFALESFGVQAMANNVCIAFKEMLPAYLSDNTFHAKVDRTIEKIVKETRVNVIVVFMRQFHVLILFKKAIERNVKKIWIASDNWSAAVKISTIPNIRKLGTIVGFGFKSGFKNISTFQDFLKNLHDKPTDNNKFLREYITLLSVCAHLEYHDFQTCISNQSQDDLLQNVENKQQIWRDDFLNANIEPGFIHSTILAVYAIAHAIKGQCKDRNCKDPSAFTPWELLEELKNVTIIDDDKEITFDSNGDMSTNYDVLLWKEIDGHMEITTVAEYDPEKDDFIFEDEEKKKQFLDLK</sequence>
<evidence type="ECO:0000256" key="4">
    <source>
        <dbReference type="ARBA" id="ARBA00022989"/>
    </source>
</evidence>
<comment type="subunit">
    <text evidence="2">Homodimer; disulfide-linked.</text>
</comment>
<dbReference type="InterPro" id="IPR000068">
    <property type="entry name" value="GPCR_3_Ca_sens_rcpt-rel"/>
</dbReference>
<dbReference type="GO" id="GO:0004930">
    <property type="term" value="F:G protein-coupled receptor activity"/>
    <property type="evidence" value="ECO:0007669"/>
    <property type="project" value="InterPro"/>
</dbReference>
<dbReference type="AlphaFoldDB" id="A0A7L3W541"/>
<evidence type="ECO:0000259" key="11">
    <source>
        <dbReference type="Pfam" id="PF01094"/>
    </source>
</evidence>
<proteinExistence type="predicted"/>
<reference evidence="12 13" key="1">
    <citation type="submission" date="2019-09" db="EMBL/GenBank/DDBJ databases">
        <title>Bird 10,000 Genomes (B10K) Project - Family phase.</title>
        <authorList>
            <person name="Zhang G."/>
        </authorList>
    </citation>
    <scope>NUCLEOTIDE SEQUENCE [LARGE SCALE GENOMIC DNA]</scope>
    <source>
        <strain evidence="12">OUT-0055</strain>
        <tissue evidence="12">Blood</tissue>
    </source>
</reference>
<dbReference type="PRINTS" id="PR00248">
    <property type="entry name" value="GPCRMGR"/>
</dbReference>
<dbReference type="EMBL" id="VZUJ01031034">
    <property type="protein sequence ID" value="NXV71556.1"/>
    <property type="molecule type" value="Genomic_DNA"/>
</dbReference>
<keyword evidence="13" id="KW-1185">Reference proteome</keyword>
<dbReference type="Pfam" id="PF01094">
    <property type="entry name" value="ANF_receptor"/>
    <property type="match status" value="1"/>
</dbReference>
<dbReference type="PANTHER" id="PTHR24061">
    <property type="entry name" value="CALCIUM-SENSING RECEPTOR-RELATED"/>
    <property type="match status" value="1"/>
</dbReference>
<dbReference type="PRINTS" id="PR00592">
    <property type="entry name" value="CASENSINGR"/>
</dbReference>
<evidence type="ECO:0000256" key="1">
    <source>
        <dbReference type="ARBA" id="ARBA00004141"/>
    </source>
</evidence>
<evidence type="ECO:0000256" key="8">
    <source>
        <dbReference type="ARBA" id="ARBA00023180"/>
    </source>
</evidence>
<evidence type="ECO:0000313" key="13">
    <source>
        <dbReference type="Proteomes" id="UP000518911"/>
    </source>
</evidence>
<dbReference type="InterPro" id="IPR000337">
    <property type="entry name" value="GPCR_3"/>
</dbReference>
<evidence type="ECO:0000256" key="6">
    <source>
        <dbReference type="ARBA" id="ARBA00023157"/>
    </source>
</evidence>
<keyword evidence="6" id="KW-1015">Disulfide bond</keyword>
<feature type="domain" description="Receptor ligand binding region" evidence="11">
    <location>
        <begin position="75"/>
        <end position="479"/>
    </location>
</feature>
<organism evidence="12 13">
    <name type="scientific">Atlantisia rogersi</name>
    <name type="common">Inaccessible Island rail</name>
    <dbReference type="NCBI Taxonomy" id="2478892"/>
    <lineage>
        <taxon>Eukaryota</taxon>
        <taxon>Metazoa</taxon>
        <taxon>Chordata</taxon>
        <taxon>Craniata</taxon>
        <taxon>Vertebrata</taxon>
        <taxon>Euteleostomi</taxon>
        <taxon>Archelosauria</taxon>
        <taxon>Archosauria</taxon>
        <taxon>Dinosauria</taxon>
        <taxon>Saurischia</taxon>
        <taxon>Theropoda</taxon>
        <taxon>Coelurosauria</taxon>
        <taxon>Aves</taxon>
        <taxon>Neognathae</taxon>
        <taxon>Neoaves</taxon>
        <taxon>Gruiformes</taxon>
        <taxon>Rallidae</taxon>
        <taxon>Atlantisia</taxon>
    </lineage>
</organism>
<comment type="subcellular location">
    <subcellularLocation>
        <location evidence="1">Membrane</location>
        <topology evidence="1">Multi-pass membrane protein</topology>
    </subcellularLocation>
</comment>
<dbReference type="SUPFAM" id="SSF53822">
    <property type="entry name" value="Periplasmic binding protein-like I"/>
    <property type="match status" value="1"/>
</dbReference>
<keyword evidence="5" id="KW-0472">Membrane</keyword>
<evidence type="ECO:0000256" key="9">
    <source>
        <dbReference type="ARBA" id="ARBA00039774"/>
    </source>
</evidence>
<feature type="signal peptide" evidence="10">
    <location>
        <begin position="1"/>
        <end position="18"/>
    </location>
</feature>
<feature type="chain" id="PRO_5029638773" description="G-protein coupled receptor family C group 6 member A" evidence="10">
    <location>
        <begin position="19"/>
        <end position="515"/>
    </location>
</feature>
<keyword evidence="7" id="KW-0675">Receptor</keyword>
<comment type="caution">
    <text evidence="12">The sequence shown here is derived from an EMBL/GenBank/DDBJ whole genome shotgun (WGS) entry which is preliminary data.</text>
</comment>
<dbReference type="InterPro" id="IPR028082">
    <property type="entry name" value="Peripla_BP_I"/>
</dbReference>
<evidence type="ECO:0000313" key="12">
    <source>
        <dbReference type="EMBL" id="NXV71556.1"/>
    </source>
</evidence>
<gene>
    <name evidence="12" type="primary">Gprc6a</name>
    <name evidence="12" type="ORF">ATLROG_R11203</name>
</gene>
<dbReference type="OrthoDB" id="425344at2759"/>
<dbReference type="GO" id="GO:0005886">
    <property type="term" value="C:plasma membrane"/>
    <property type="evidence" value="ECO:0007669"/>
    <property type="project" value="TreeGrafter"/>
</dbReference>
<name>A0A7L3W541_9GRUI</name>
<protein>
    <recommendedName>
        <fullName evidence="9">G-protein coupled receptor family C group 6 member A</fullName>
    </recommendedName>
</protein>
<evidence type="ECO:0000256" key="10">
    <source>
        <dbReference type="SAM" id="SignalP"/>
    </source>
</evidence>
<dbReference type="Gene3D" id="3.40.50.2300">
    <property type="match status" value="2"/>
</dbReference>
<dbReference type="FunFam" id="3.40.50.2300:FF:000152">
    <property type="entry name" value="G protein-coupled receptor class C group 6 member A"/>
    <property type="match status" value="1"/>
</dbReference>
<dbReference type="InterPro" id="IPR001828">
    <property type="entry name" value="ANF_lig-bd_rcpt"/>
</dbReference>
<feature type="non-terminal residue" evidence="12">
    <location>
        <position position="515"/>
    </location>
</feature>
<keyword evidence="8" id="KW-0325">Glycoprotein</keyword>
<evidence type="ECO:0000256" key="7">
    <source>
        <dbReference type="ARBA" id="ARBA00023170"/>
    </source>
</evidence>
<evidence type="ECO:0000256" key="3">
    <source>
        <dbReference type="ARBA" id="ARBA00022692"/>
    </source>
</evidence>
<feature type="non-terminal residue" evidence="12">
    <location>
        <position position="1"/>
    </location>
</feature>
<evidence type="ECO:0000256" key="2">
    <source>
        <dbReference type="ARBA" id="ARBA00011748"/>
    </source>
</evidence>
<accession>A0A7L3W541</accession>
<keyword evidence="10" id="KW-0732">Signal</keyword>
<keyword evidence="4" id="KW-1133">Transmembrane helix</keyword>
<dbReference type="PANTHER" id="PTHR24061:SF5">
    <property type="entry name" value="G-PROTEIN COUPLED RECEPTOR FAMILY C GROUP 6 MEMBER A"/>
    <property type="match status" value="1"/>
</dbReference>